<evidence type="ECO:0000256" key="7">
    <source>
        <dbReference type="ARBA" id="ARBA00023004"/>
    </source>
</evidence>
<dbReference type="InterPro" id="IPR050651">
    <property type="entry name" value="Plant_Cytochrome_P450_Monoox"/>
</dbReference>
<evidence type="ECO:0000256" key="9">
    <source>
        <dbReference type="ARBA" id="ARBA00023136"/>
    </source>
</evidence>
<keyword evidence="4" id="KW-0479">Metal-binding</keyword>
<dbReference type="AlphaFoldDB" id="A0AAE1R8R6"/>
<accession>A0AAE1R8R6</accession>
<evidence type="ECO:0000256" key="4">
    <source>
        <dbReference type="ARBA" id="ARBA00022723"/>
    </source>
</evidence>
<evidence type="ECO:0000256" key="5">
    <source>
        <dbReference type="ARBA" id="ARBA00022989"/>
    </source>
</evidence>
<organism evidence="10 11">
    <name type="scientific">Anisodus tanguticus</name>
    <dbReference type="NCBI Taxonomy" id="243964"/>
    <lineage>
        <taxon>Eukaryota</taxon>
        <taxon>Viridiplantae</taxon>
        <taxon>Streptophyta</taxon>
        <taxon>Embryophyta</taxon>
        <taxon>Tracheophyta</taxon>
        <taxon>Spermatophyta</taxon>
        <taxon>Magnoliopsida</taxon>
        <taxon>eudicotyledons</taxon>
        <taxon>Gunneridae</taxon>
        <taxon>Pentapetalae</taxon>
        <taxon>asterids</taxon>
        <taxon>lamiids</taxon>
        <taxon>Solanales</taxon>
        <taxon>Solanaceae</taxon>
        <taxon>Solanoideae</taxon>
        <taxon>Hyoscyameae</taxon>
        <taxon>Anisodus</taxon>
    </lineage>
</organism>
<keyword evidence="9" id="KW-0472">Membrane</keyword>
<dbReference type="GO" id="GO:0005506">
    <property type="term" value="F:iron ion binding"/>
    <property type="evidence" value="ECO:0007669"/>
    <property type="project" value="InterPro"/>
</dbReference>
<dbReference type="Gene3D" id="1.10.630.10">
    <property type="entry name" value="Cytochrome P450"/>
    <property type="match status" value="1"/>
</dbReference>
<evidence type="ECO:0000313" key="11">
    <source>
        <dbReference type="Proteomes" id="UP001291623"/>
    </source>
</evidence>
<evidence type="ECO:0000313" key="10">
    <source>
        <dbReference type="EMBL" id="KAK4345857.1"/>
    </source>
</evidence>
<keyword evidence="7" id="KW-0408">Iron</keyword>
<dbReference type="PANTHER" id="PTHR47947:SF1">
    <property type="entry name" value="CYTOCHROME P450 82E3"/>
    <property type="match status" value="1"/>
</dbReference>
<comment type="caution">
    <text evidence="10">The sequence shown here is derived from an EMBL/GenBank/DDBJ whole genome shotgun (WGS) entry which is preliminary data.</text>
</comment>
<dbReference type="InterPro" id="IPR036396">
    <property type="entry name" value="Cyt_P450_sf"/>
</dbReference>
<keyword evidence="11" id="KW-1185">Reference proteome</keyword>
<gene>
    <name evidence="10" type="ORF">RND71_036033</name>
</gene>
<dbReference type="GO" id="GO:0016020">
    <property type="term" value="C:membrane"/>
    <property type="evidence" value="ECO:0007669"/>
    <property type="project" value="UniProtKB-SubCell"/>
</dbReference>
<dbReference type="EMBL" id="JAVYJV010000019">
    <property type="protein sequence ID" value="KAK4345857.1"/>
    <property type="molecule type" value="Genomic_DNA"/>
</dbReference>
<evidence type="ECO:0000256" key="8">
    <source>
        <dbReference type="ARBA" id="ARBA00023033"/>
    </source>
</evidence>
<keyword evidence="6" id="KW-0560">Oxidoreductase</keyword>
<dbReference type="GO" id="GO:0020037">
    <property type="term" value="F:heme binding"/>
    <property type="evidence" value="ECO:0007669"/>
    <property type="project" value="InterPro"/>
</dbReference>
<keyword evidence="2" id="KW-0349">Heme</keyword>
<evidence type="ECO:0000256" key="1">
    <source>
        <dbReference type="ARBA" id="ARBA00004167"/>
    </source>
</evidence>
<sequence length="126" mass="14499">MIAGKIYGSLEKDEEAQCFRRAFAKIMYLAGQFILYDAIPFQIFKYVNFQGHIKTMKQIYKDLDDILQSWVNEHMEKKQVAGDDNEPDGIDAMLSVTKPEDFKAYGYTRDTVIKATVCLSALSFTY</sequence>
<dbReference type="Proteomes" id="UP001291623">
    <property type="component" value="Unassembled WGS sequence"/>
</dbReference>
<reference evidence="10" key="1">
    <citation type="submission" date="2023-12" db="EMBL/GenBank/DDBJ databases">
        <title>Genome assembly of Anisodus tanguticus.</title>
        <authorList>
            <person name="Wang Y.-J."/>
        </authorList>
    </citation>
    <scope>NUCLEOTIDE SEQUENCE</scope>
    <source>
        <strain evidence="10">KB-2021</strain>
        <tissue evidence="10">Leaf</tissue>
    </source>
</reference>
<evidence type="ECO:0000256" key="3">
    <source>
        <dbReference type="ARBA" id="ARBA00022692"/>
    </source>
</evidence>
<dbReference type="GO" id="GO:0004497">
    <property type="term" value="F:monooxygenase activity"/>
    <property type="evidence" value="ECO:0007669"/>
    <property type="project" value="UniProtKB-KW"/>
</dbReference>
<dbReference type="PANTHER" id="PTHR47947">
    <property type="entry name" value="CYTOCHROME P450 82C3-RELATED"/>
    <property type="match status" value="1"/>
</dbReference>
<comment type="subcellular location">
    <subcellularLocation>
        <location evidence="1">Membrane</location>
        <topology evidence="1">Single-pass membrane protein</topology>
    </subcellularLocation>
</comment>
<dbReference type="SUPFAM" id="SSF48264">
    <property type="entry name" value="Cytochrome P450"/>
    <property type="match status" value="1"/>
</dbReference>
<keyword evidence="8" id="KW-0503">Monooxygenase</keyword>
<evidence type="ECO:0000256" key="2">
    <source>
        <dbReference type="ARBA" id="ARBA00022617"/>
    </source>
</evidence>
<protein>
    <submittedName>
        <fullName evidence="10">Uncharacterized protein</fullName>
    </submittedName>
</protein>
<dbReference type="GO" id="GO:0016705">
    <property type="term" value="F:oxidoreductase activity, acting on paired donors, with incorporation or reduction of molecular oxygen"/>
    <property type="evidence" value="ECO:0007669"/>
    <property type="project" value="InterPro"/>
</dbReference>
<name>A0AAE1R8R6_9SOLA</name>
<keyword evidence="5" id="KW-1133">Transmembrane helix</keyword>
<evidence type="ECO:0000256" key="6">
    <source>
        <dbReference type="ARBA" id="ARBA00023002"/>
    </source>
</evidence>
<keyword evidence="3" id="KW-0812">Transmembrane</keyword>
<proteinExistence type="predicted"/>